<dbReference type="InterPro" id="IPR012675">
    <property type="entry name" value="Beta-grasp_dom_sf"/>
</dbReference>
<keyword evidence="3" id="KW-0001">2Fe-2S</keyword>
<dbReference type="CDD" id="cd00207">
    <property type="entry name" value="fer2"/>
    <property type="match status" value="1"/>
</dbReference>
<evidence type="ECO:0000256" key="6">
    <source>
        <dbReference type="ARBA" id="ARBA00023004"/>
    </source>
</evidence>
<evidence type="ECO:0000256" key="5">
    <source>
        <dbReference type="ARBA" id="ARBA00023002"/>
    </source>
</evidence>
<dbReference type="InterPro" id="IPR036010">
    <property type="entry name" value="2Fe-2S_ferredoxin-like_sf"/>
</dbReference>
<keyword evidence="2" id="KW-0285">Flavoprotein</keyword>
<dbReference type="Proteomes" id="UP000286931">
    <property type="component" value="Unassembled WGS sequence"/>
</dbReference>
<dbReference type="CDD" id="cd06185">
    <property type="entry name" value="PDR_like"/>
    <property type="match status" value="1"/>
</dbReference>
<keyword evidence="4" id="KW-0479">Metal-binding</keyword>
<evidence type="ECO:0000313" key="11">
    <source>
        <dbReference type="Proteomes" id="UP000286931"/>
    </source>
</evidence>
<evidence type="ECO:0000256" key="4">
    <source>
        <dbReference type="ARBA" id="ARBA00022723"/>
    </source>
</evidence>
<dbReference type="Gene3D" id="3.10.20.30">
    <property type="match status" value="1"/>
</dbReference>
<name>A0A401YE47_9ACTN</name>
<dbReference type="InterPro" id="IPR017927">
    <property type="entry name" value="FAD-bd_FR_type"/>
</dbReference>
<evidence type="ECO:0000256" key="7">
    <source>
        <dbReference type="ARBA" id="ARBA00023014"/>
    </source>
</evidence>
<dbReference type="Pfam" id="PF00111">
    <property type="entry name" value="Fer2"/>
    <property type="match status" value="1"/>
</dbReference>
<dbReference type="GO" id="GO:0051537">
    <property type="term" value="F:2 iron, 2 sulfur cluster binding"/>
    <property type="evidence" value="ECO:0007669"/>
    <property type="project" value="UniProtKB-KW"/>
</dbReference>
<dbReference type="PROSITE" id="PS00197">
    <property type="entry name" value="2FE2S_FER_1"/>
    <property type="match status" value="1"/>
</dbReference>
<dbReference type="GO" id="GO:0046872">
    <property type="term" value="F:metal ion binding"/>
    <property type="evidence" value="ECO:0007669"/>
    <property type="project" value="UniProtKB-KW"/>
</dbReference>
<evidence type="ECO:0000256" key="1">
    <source>
        <dbReference type="ARBA" id="ARBA00001974"/>
    </source>
</evidence>
<evidence type="ECO:0000259" key="9">
    <source>
        <dbReference type="PROSITE" id="PS51384"/>
    </source>
</evidence>
<dbReference type="InterPro" id="IPR017938">
    <property type="entry name" value="Riboflavin_synthase-like_b-brl"/>
</dbReference>
<feature type="domain" description="2Fe-2S ferredoxin-type" evidence="8">
    <location>
        <begin position="223"/>
        <end position="303"/>
    </location>
</feature>
<dbReference type="RefSeq" id="WP_126635161.1">
    <property type="nucleotide sequence ID" value="NZ_BIFH01000013.1"/>
</dbReference>
<sequence>MQEALIERIESVARRTAVITLRRTELPLLPWEPGAHIDLSLPNWLTRQYSLCGSPTDPDRYRIAVRHDPLSRGGSEYVNLFLRPGRRVRISRPRNNFPLDGARGYLFIAGGIGITAILPMMRAVADRPGTAATLVYIGRTEEAMPFVGEIRDTLADRARVIATERDGRPDLAELACGLPADTSVYCCGPAGMLDACGAAFPPERLHLERFRRAEKTFAPDTPFEVVCARSGDRVTVAPGETILDALARAGRPLASGCREGVCASCEVAVVEGVPDHRDDIGAPAGRMYPCVSRSVSARLVIDV</sequence>
<dbReference type="SUPFAM" id="SSF52343">
    <property type="entry name" value="Ferredoxin reductase-like, C-terminal NADP-linked domain"/>
    <property type="match status" value="1"/>
</dbReference>
<comment type="cofactor">
    <cofactor evidence="1">
        <name>FAD</name>
        <dbReference type="ChEBI" id="CHEBI:57692"/>
    </cofactor>
</comment>
<dbReference type="InterPro" id="IPR001041">
    <property type="entry name" value="2Fe-2S_ferredoxin-type"/>
</dbReference>
<dbReference type="PROSITE" id="PS51085">
    <property type="entry name" value="2FE2S_FER_2"/>
    <property type="match status" value="1"/>
</dbReference>
<dbReference type="AlphaFoldDB" id="A0A401YE47"/>
<protein>
    <submittedName>
        <fullName evidence="10">Phthalate 4,5-dioxygenase</fullName>
    </submittedName>
</protein>
<keyword evidence="11" id="KW-1185">Reference proteome</keyword>
<dbReference type="PANTHER" id="PTHR47354:SF1">
    <property type="entry name" value="CARNITINE MONOOXYGENASE REDUCTASE SUBUNIT"/>
    <property type="match status" value="1"/>
</dbReference>
<evidence type="ECO:0000256" key="2">
    <source>
        <dbReference type="ARBA" id="ARBA00022630"/>
    </source>
</evidence>
<dbReference type="SUPFAM" id="SSF54292">
    <property type="entry name" value="2Fe-2S ferredoxin-like"/>
    <property type="match status" value="1"/>
</dbReference>
<dbReference type="EMBL" id="BIFH01000013">
    <property type="protein sequence ID" value="GCD92848.1"/>
    <property type="molecule type" value="Genomic_DNA"/>
</dbReference>
<dbReference type="SUPFAM" id="SSF63380">
    <property type="entry name" value="Riboflavin synthase domain-like"/>
    <property type="match status" value="1"/>
</dbReference>
<evidence type="ECO:0000256" key="3">
    <source>
        <dbReference type="ARBA" id="ARBA00022714"/>
    </source>
</evidence>
<dbReference type="PROSITE" id="PS51384">
    <property type="entry name" value="FAD_FR"/>
    <property type="match status" value="1"/>
</dbReference>
<comment type="caution">
    <text evidence="10">The sequence shown here is derived from an EMBL/GenBank/DDBJ whole genome shotgun (WGS) entry which is preliminary data.</text>
</comment>
<reference evidence="10 11" key="1">
    <citation type="submission" date="2018-12" db="EMBL/GenBank/DDBJ databases">
        <title>Draft genome sequence of Embleya hyalina NBRC 13850T.</title>
        <authorList>
            <person name="Komaki H."/>
            <person name="Hosoyama A."/>
            <person name="Kimura A."/>
            <person name="Ichikawa N."/>
            <person name="Tamura T."/>
        </authorList>
    </citation>
    <scope>NUCLEOTIDE SEQUENCE [LARGE SCALE GENOMIC DNA]</scope>
    <source>
        <strain evidence="10 11">NBRC 13850</strain>
    </source>
</reference>
<dbReference type="InterPro" id="IPR050415">
    <property type="entry name" value="MRET"/>
</dbReference>
<keyword evidence="6" id="KW-0408">Iron</keyword>
<dbReference type="GO" id="GO:0051213">
    <property type="term" value="F:dioxygenase activity"/>
    <property type="evidence" value="ECO:0007669"/>
    <property type="project" value="UniProtKB-KW"/>
</dbReference>
<dbReference type="Gene3D" id="2.40.30.10">
    <property type="entry name" value="Translation factors"/>
    <property type="match status" value="1"/>
</dbReference>
<proteinExistence type="predicted"/>
<dbReference type="InterPro" id="IPR039261">
    <property type="entry name" value="FNR_nucleotide-bd"/>
</dbReference>
<keyword evidence="5" id="KW-0560">Oxidoreductase</keyword>
<feature type="domain" description="FAD-binding FR-type" evidence="9">
    <location>
        <begin position="1"/>
        <end position="100"/>
    </location>
</feature>
<dbReference type="InterPro" id="IPR006058">
    <property type="entry name" value="2Fe2S_fd_BS"/>
</dbReference>
<evidence type="ECO:0000313" key="10">
    <source>
        <dbReference type="EMBL" id="GCD92848.1"/>
    </source>
</evidence>
<evidence type="ECO:0000259" key="8">
    <source>
        <dbReference type="PROSITE" id="PS51085"/>
    </source>
</evidence>
<dbReference type="Gene3D" id="3.40.50.80">
    <property type="entry name" value="Nucleotide-binding domain of ferredoxin-NADP reductase (FNR) module"/>
    <property type="match status" value="1"/>
</dbReference>
<keyword evidence="7" id="KW-0411">Iron-sulfur</keyword>
<accession>A0A401YE47</accession>
<dbReference type="PANTHER" id="PTHR47354">
    <property type="entry name" value="NADH OXIDOREDUCTASE HCR"/>
    <property type="match status" value="1"/>
</dbReference>
<gene>
    <name evidence="10" type="ORF">EHYA_00490</name>
</gene>
<organism evidence="10 11">
    <name type="scientific">Embleya hyalina</name>
    <dbReference type="NCBI Taxonomy" id="516124"/>
    <lineage>
        <taxon>Bacteria</taxon>
        <taxon>Bacillati</taxon>
        <taxon>Actinomycetota</taxon>
        <taxon>Actinomycetes</taxon>
        <taxon>Kitasatosporales</taxon>
        <taxon>Streptomycetaceae</taxon>
        <taxon>Embleya</taxon>
    </lineage>
</organism>
<keyword evidence="10" id="KW-0223">Dioxygenase</keyword>
<dbReference type="PRINTS" id="PR00409">
    <property type="entry name" value="PHDIOXRDTASE"/>
</dbReference>
<dbReference type="OrthoDB" id="502624at2"/>